<dbReference type="RefSeq" id="WP_321560954.1">
    <property type="nucleotide sequence ID" value="NZ_CP139558.1"/>
</dbReference>
<evidence type="ECO:0000313" key="1">
    <source>
        <dbReference type="EMBL" id="WPU91788.1"/>
    </source>
</evidence>
<sequence>MKLLNYKITGTSALLMHSDATANPLNPFTKKLKEVTKKRSKTDDDHALMSEIEFEASLYHDSEIGYYIPSANLDASFLASAKMFKMGTLWKQAALIPNDAKFVFKHHKMSPSDLYKSGLYSDMRTVKIGTSKTIRTRPIFKEWEIEVEVMLDEAKLNESEVDQIVNNAGLYVGLCDYRPRYGRFSVEKI</sequence>
<accession>A0ABZ0THU7</accession>
<keyword evidence="2" id="KW-1185">Reference proteome</keyword>
<gene>
    <name evidence="1" type="ORF">SNE25_20945</name>
</gene>
<proteinExistence type="predicted"/>
<organism evidence="1 2">
    <name type="scientific">Mucilaginibacter sabulilitoris</name>
    <dbReference type="NCBI Taxonomy" id="1173583"/>
    <lineage>
        <taxon>Bacteria</taxon>
        <taxon>Pseudomonadati</taxon>
        <taxon>Bacteroidota</taxon>
        <taxon>Sphingobacteriia</taxon>
        <taxon>Sphingobacteriales</taxon>
        <taxon>Sphingobacteriaceae</taxon>
        <taxon>Mucilaginibacter</taxon>
    </lineage>
</organism>
<evidence type="ECO:0000313" key="2">
    <source>
        <dbReference type="Proteomes" id="UP001324380"/>
    </source>
</evidence>
<reference evidence="1 2" key="1">
    <citation type="submission" date="2023-11" db="EMBL/GenBank/DDBJ databases">
        <title>Analysis of the Genomes of Mucilaginibacter gossypii cycad 4 and M. sabulilitoris SNA2: microbes with the potential for plant growth promotion.</title>
        <authorList>
            <person name="Hirsch A.M."/>
            <person name="Humm E."/>
            <person name="Rubbi M."/>
            <person name="Del Vecchio G."/>
            <person name="Ha S.M."/>
            <person name="Pellegrini M."/>
            <person name="Gunsalus R.P."/>
        </authorList>
    </citation>
    <scope>NUCLEOTIDE SEQUENCE [LARGE SCALE GENOMIC DNA]</scope>
    <source>
        <strain evidence="1 2">SNA2</strain>
    </source>
</reference>
<protein>
    <submittedName>
        <fullName evidence="1">Uncharacterized protein</fullName>
    </submittedName>
</protein>
<dbReference type="EMBL" id="CP139558">
    <property type="protein sequence ID" value="WPU91788.1"/>
    <property type="molecule type" value="Genomic_DNA"/>
</dbReference>
<dbReference type="Proteomes" id="UP001324380">
    <property type="component" value="Chromosome"/>
</dbReference>
<name>A0ABZ0THU7_9SPHI</name>